<evidence type="ECO:0000313" key="2">
    <source>
        <dbReference type="Proteomes" id="UP000222824"/>
    </source>
</evidence>
<sequence>MTKLHITVGDRERLRQDALQFAHDVAEDDREVLHSRPDKGNEWMQIVCGAINSAIDDVNIGPCPFCGEYARLTDEYARGDICDDCR</sequence>
<dbReference type="Proteomes" id="UP000222824">
    <property type="component" value="Unassembled WGS sequence"/>
</dbReference>
<organism evidence="1 2">
    <name type="scientific">Halorubrum persicum</name>
    <dbReference type="NCBI Taxonomy" id="1383844"/>
    <lineage>
        <taxon>Archaea</taxon>
        <taxon>Methanobacteriati</taxon>
        <taxon>Methanobacteriota</taxon>
        <taxon>Stenosarchaea group</taxon>
        <taxon>Halobacteria</taxon>
        <taxon>Halobacteriales</taxon>
        <taxon>Haloferacaceae</taxon>
        <taxon>Halorubrum</taxon>
    </lineage>
</organism>
<accession>A0A2G1WGV8</accession>
<keyword evidence="2" id="KW-1185">Reference proteome</keyword>
<evidence type="ECO:0000313" key="1">
    <source>
        <dbReference type="EMBL" id="PHQ38227.1"/>
    </source>
</evidence>
<gene>
    <name evidence="1" type="ORF">DJ69_12800</name>
</gene>
<protein>
    <submittedName>
        <fullName evidence="1">Uncharacterized protein</fullName>
    </submittedName>
</protein>
<dbReference type="AlphaFoldDB" id="A0A2G1WGV8"/>
<comment type="caution">
    <text evidence="1">The sequence shown here is derived from an EMBL/GenBank/DDBJ whole genome shotgun (WGS) entry which is preliminary data.</text>
</comment>
<dbReference type="RefSeq" id="WP_245851667.1">
    <property type="nucleotide sequence ID" value="NZ_NHOA01000113.1"/>
</dbReference>
<proteinExistence type="predicted"/>
<reference evidence="1 2" key="1">
    <citation type="journal article" date="2014" name="Front. Microbiol.">
        <title>Population and genomic analysis of the genus Halorubrum.</title>
        <authorList>
            <person name="Fullmer M.S."/>
            <person name="Soucy S.M."/>
            <person name="Swithers K.S."/>
            <person name="Makkay A.M."/>
            <person name="Wheeler R."/>
            <person name="Ventosa A."/>
            <person name="Gogarten J.P."/>
            <person name="Papke R.T."/>
        </authorList>
    </citation>
    <scope>NUCLEOTIDE SEQUENCE [LARGE SCALE GENOMIC DNA]</scope>
    <source>
        <strain evidence="1 2">C49</strain>
    </source>
</reference>
<dbReference type="EMBL" id="NHOA01000113">
    <property type="protein sequence ID" value="PHQ38227.1"/>
    <property type="molecule type" value="Genomic_DNA"/>
</dbReference>
<name>A0A2G1WGV8_9EURY</name>